<dbReference type="RefSeq" id="WP_182338540.1">
    <property type="nucleotide sequence ID" value="NZ_JACGXS010000002.1"/>
</dbReference>
<dbReference type="Gene3D" id="3.30.160.390">
    <property type="entry name" value="Integrase, DNA-binding domain"/>
    <property type="match status" value="1"/>
</dbReference>
<organism evidence="2 3">
    <name type="scientific">Stenotrophomonas tumulicola</name>
    <dbReference type="NCBI Taxonomy" id="1685415"/>
    <lineage>
        <taxon>Bacteria</taxon>
        <taxon>Pseudomonadati</taxon>
        <taxon>Pseudomonadota</taxon>
        <taxon>Gammaproteobacteria</taxon>
        <taxon>Lysobacterales</taxon>
        <taxon>Lysobacteraceae</taxon>
        <taxon>Stenotrophomonas</taxon>
    </lineage>
</organism>
<dbReference type="AlphaFoldDB" id="A0A7W3IHN9"/>
<evidence type="ECO:0000313" key="2">
    <source>
        <dbReference type="EMBL" id="MBA8681411.1"/>
    </source>
</evidence>
<dbReference type="Proteomes" id="UP000547058">
    <property type="component" value="Unassembled WGS sequence"/>
</dbReference>
<accession>A0A7W3IHN9</accession>
<dbReference type="Pfam" id="PF13356">
    <property type="entry name" value="Arm-DNA-bind_3"/>
    <property type="match status" value="1"/>
</dbReference>
<reference evidence="2 3" key="1">
    <citation type="submission" date="2020-08" db="EMBL/GenBank/DDBJ databases">
        <title>Stenotrophomonas tumulicola JCM 30961.</title>
        <authorList>
            <person name="Deng Y."/>
        </authorList>
    </citation>
    <scope>NUCLEOTIDE SEQUENCE [LARGE SCALE GENOMIC DNA]</scope>
    <source>
        <strain evidence="2 3">JCM 30961</strain>
    </source>
</reference>
<feature type="domain" description="Integrase DNA-binding" evidence="1">
    <location>
        <begin position="2"/>
        <end position="55"/>
    </location>
</feature>
<dbReference type="InterPro" id="IPR025166">
    <property type="entry name" value="Integrase_DNA_bind_dom"/>
</dbReference>
<dbReference type="EMBL" id="JACGXS010000002">
    <property type="protein sequence ID" value="MBA8681411.1"/>
    <property type="molecule type" value="Genomic_DNA"/>
</dbReference>
<proteinExistence type="predicted"/>
<name>A0A7W3IHN9_9GAMM</name>
<dbReference type="InterPro" id="IPR038488">
    <property type="entry name" value="Integrase_DNA-bd_sf"/>
</dbReference>
<comment type="caution">
    <text evidence="2">The sequence shown here is derived from an EMBL/GenBank/DDBJ whole genome shotgun (WGS) entry which is preliminary data.</text>
</comment>
<evidence type="ECO:0000313" key="3">
    <source>
        <dbReference type="Proteomes" id="UP000547058"/>
    </source>
</evidence>
<sequence>MLTDTKLRHLKPKAVVYRVAGTNGLCIEVRPTGAMVWRYRYRHDGKARMAALGEIRIRYLPTTMVRLVLLGLYMSSRAIVLGDDNIVYIDRL</sequence>
<evidence type="ECO:0000259" key="1">
    <source>
        <dbReference type="Pfam" id="PF13356"/>
    </source>
</evidence>
<gene>
    <name evidence="2" type="ORF">H4O11_06265</name>
</gene>
<keyword evidence="3" id="KW-1185">Reference proteome</keyword>
<protein>
    <submittedName>
        <fullName evidence="2">DUF4102 domain-containing protein</fullName>
    </submittedName>
</protein>